<gene>
    <name evidence="1" type="ORF">D9619_008118</name>
</gene>
<protein>
    <submittedName>
        <fullName evidence="1">Uncharacterized protein</fullName>
    </submittedName>
</protein>
<evidence type="ECO:0000313" key="2">
    <source>
        <dbReference type="Proteomes" id="UP000567179"/>
    </source>
</evidence>
<accession>A0A8H5ESG0</accession>
<reference evidence="1 2" key="1">
    <citation type="journal article" date="2020" name="ISME J.">
        <title>Uncovering the hidden diversity of litter-decomposition mechanisms in mushroom-forming fungi.</title>
        <authorList>
            <person name="Floudas D."/>
            <person name="Bentzer J."/>
            <person name="Ahren D."/>
            <person name="Johansson T."/>
            <person name="Persson P."/>
            <person name="Tunlid A."/>
        </authorList>
    </citation>
    <scope>NUCLEOTIDE SEQUENCE [LARGE SCALE GENOMIC DNA]</scope>
    <source>
        <strain evidence="1 2">CBS 101986</strain>
    </source>
</reference>
<name>A0A8H5ESG0_9AGAR</name>
<organism evidence="1 2">
    <name type="scientific">Psilocybe cf. subviscida</name>
    <dbReference type="NCBI Taxonomy" id="2480587"/>
    <lineage>
        <taxon>Eukaryota</taxon>
        <taxon>Fungi</taxon>
        <taxon>Dikarya</taxon>
        <taxon>Basidiomycota</taxon>
        <taxon>Agaricomycotina</taxon>
        <taxon>Agaricomycetes</taxon>
        <taxon>Agaricomycetidae</taxon>
        <taxon>Agaricales</taxon>
        <taxon>Agaricineae</taxon>
        <taxon>Strophariaceae</taxon>
        <taxon>Psilocybe</taxon>
    </lineage>
</organism>
<evidence type="ECO:0000313" key="1">
    <source>
        <dbReference type="EMBL" id="KAF5310691.1"/>
    </source>
</evidence>
<keyword evidence="2" id="KW-1185">Reference proteome</keyword>
<proteinExistence type="predicted"/>
<comment type="caution">
    <text evidence="1">The sequence shown here is derived from an EMBL/GenBank/DDBJ whole genome shotgun (WGS) entry which is preliminary data.</text>
</comment>
<sequence>MPYTYPDLYRSVPAPVARKEDLSISPMPSCASFELQQRIFTWLKDVQPVEEYHDLVPVATRARTTRISSKPYARPEGSKPLARRVSNIPAPEITSPVTDLCYSSWPTYGEVPAGILHTLKHNPVQYRIPTSKLNRGLDDLPERGHNPLVTHSPDELREEYRRIVSLYNALEEKRSQIEGAWRLRVMPPVAMDEVLAISTSLRRLVDSAQYIVDFSSEWGIDVDFYQVFSRYRCPPLRQCMPVASLPQQLMYMGPDDSMRRQSVM</sequence>
<dbReference type="EMBL" id="JAACJJ010000057">
    <property type="protein sequence ID" value="KAF5310691.1"/>
    <property type="molecule type" value="Genomic_DNA"/>
</dbReference>
<dbReference type="Proteomes" id="UP000567179">
    <property type="component" value="Unassembled WGS sequence"/>
</dbReference>
<dbReference type="AlphaFoldDB" id="A0A8H5ESG0"/>
<dbReference type="OrthoDB" id="3031034at2759"/>